<keyword evidence="4" id="KW-1015">Disulfide bond</keyword>
<comment type="caution">
    <text evidence="7">The sequence shown here is derived from an EMBL/GenBank/DDBJ whole genome shotgun (WGS) entry which is preliminary data.</text>
</comment>
<keyword evidence="5" id="KW-0732">Signal</keyword>
<dbReference type="PROSITE" id="PS51352">
    <property type="entry name" value="THIOREDOXIN_2"/>
    <property type="match status" value="1"/>
</dbReference>
<evidence type="ECO:0000256" key="5">
    <source>
        <dbReference type="SAM" id="SignalP"/>
    </source>
</evidence>
<keyword evidence="3" id="KW-0479">Metal-binding</keyword>
<dbReference type="InterPro" id="IPR013766">
    <property type="entry name" value="Thioredoxin_domain"/>
</dbReference>
<feature type="domain" description="Thioredoxin" evidence="6">
    <location>
        <begin position="42"/>
        <end position="207"/>
    </location>
</feature>
<keyword evidence="8" id="KW-1185">Reference proteome</keyword>
<evidence type="ECO:0000256" key="1">
    <source>
        <dbReference type="ARBA" id="ARBA00010996"/>
    </source>
</evidence>
<evidence type="ECO:0000256" key="2">
    <source>
        <dbReference type="ARBA" id="ARBA00023008"/>
    </source>
</evidence>
<dbReference type="PANTHER" id="PTHR12151:SF25">
    <property type="entry name" value="LINALOOL DEHYDRATASE_ISOMERASE DOMAIN-CONTAINING PROTEIN"/>
    <property type="match status" value="1"/>
</dbReference>
<dbReference type="Proteomes" id="UP000544110">
    <property type="component" value="Unassembled WGS sequence"/>
</dbReference>
<evidence type="ECO:0000256" key="4">
    <source>
        <dbReference type="PIRSR" id="PIRSR603782-2"/>
    </source>
</evidence>
<name>A0A7Y9RX71_9ACTN</name>
<feature type="binding site" evidence="3">
    <location>
        <position position="81"/>
    </location>
    <ligand>
        <name>Cu cation</name>
        <dbReference type="ChEBI" id="CHEBI:23378"/>
    </ligand>
</feature>
<gene>
    <name evidence="7" type="ORF">BJ989_002502</name>
</gene>
<protein>
    <submittedName>
        <fullName evidence="7">Protein SCO1/2</fullName>
    </submittedName>
</protein>
<feature type="binding site" evidence="3">
    <location>
        <position position="85"/>
    </location>
    <ligand>
        <name>Cu cation</name>
        <dbReference type="ChEBI" id="CHEBI:23378"/>
    </ligand>
</feature>
<proteinExistence type="inferred from homology"/>
<dbReference type="AlphaFoldDB" id="A0A7Y9RX71"/>
<organism evidence="7 8">
    <name type="scientific">Nocardioides perillae</name>
    <dbReference type="NCBI Taxonomy" id="1119534"/>
    <lineage>
        <taxon>Bacteria</taxon>
        <taxon>Bacillati</taxon>
        <taxon>Actinomycetota</taxon>
        <taxon>Actinomycetes</taxon>
        <taxon>Propionibacteriales</taxon>
        <taxon>Nocardioidaceae</taxon>
        <taxon>Nocardioides</taxon>
    </lineage>
</organism>
<dbReference type="GO" id="GO:0046872">
    <property type="term" value="F:metal ion binding"/>
    <property type="evidence" value="ECO:0007669"/>
    <property type="project" value="UniProtKB-KW"/>
</dbReference>
<dbReference type="PROSITE" id="PS51257">
    <property type="entry name" value="PROKAR_LIPOPROTEIN"/>
    <property type="match status" value="1"/>
</dbReference>
<evidence type="ECO:0000313" key="7">
    <source>
        <dbReference type="EMBL" id="NYG56198.1"/>
    </source>
</evidence>
<dbReference type="Gene3D" id="3.40.30.10">
    <property type="entry name" value="Glutaredoxin"/>
    <property type="match status" value="1"/>
</dbReference>
<sequence length="220" mass="22850">MRESRPRRTHARALVAALAAAVLATGCAAGAEEAPAALTGAVHAPYAVPATSLVDTAGEPWSFAEDATADLTLVFFGYTRCPDVCPAVMSTVAAALNRLDEADRERVEVVFVTTDPARDTGPVLRDYLDRFDPSATGLTGELDEVVATGEPLAVYVSDGQRLPSGGYDLETHSTHVTGVLPDGTSPILWTQDVSAADLAADVQALLGDDAEALLEDGLAS</sequence>
<dbReference type="CDD" id="cd02968">
    <property type="entry name" value="SCO"/>
    <property type="match status" value="1"/>
</dbReference>
<dbReference type="RefSeq" id="WP_343049336.1">
    <property type="nucleotide sequence ID" value="NZ_JACCAC010000001.1"/>
</dbReference>
<comment type="similarity">
    <text evidence="1">Belongs to the SCO1/2 family.</text>
</comment>
<evidence type="ECO:0000259" key="6">
    <source>
        <dbReference type="PROSITE" id="PS51352"/>
    </source>
</evidence>
<feature type="disulfide bond" description="Redox-active" evidence="4">
    <location>
        <begin position="81"/>
        <end position="85"/>
    </location>
</feature>
<feature type="binding site" evidence="3">
    <location>
        <position position="172"/>
    </location>
    <ligand>
        <name>Cu cation</name>
        <dbReference type="ChEBI" id="CHEBI:23378"/>
    </ligand>
</feature>
<reference evidence="7 8" key="1">
    <citation type="submission" date="2020-07" db="EMBL/GenBank/DDBJ databases">
        <title>Sequencing the genomes of 1000 actinobacteria strains.</title>
        <authorList>
            <person name="Klenk H.-P."/>
        </authorList>
    </citation>
    <scope>NUCLEOTIDE SEQUENCE [LARGE SCALE GENOMIC DNA]</scope>
    <source>
        <strain evidence="7 8">DSM 24552</strain>
    </source>
</reference>
<accession>A0A7Y9RX71</accession>
<dbReference type="InterPro" id="IPR036249">
    <property type="entry name" value="Thioredoxin-like_sf"/>
</dbReference>
<feature type="chain" id="PRO_5030530261" evidence="5">
    <location>
        <begin position="32"/>
        <end position="220"/>
    </location>
</feature>
<feature type="signal peptide" evidence="5">
    <location>
        <begin position="1"/>
        <end position="31"/>
    </location>
</feature>
<evidence type="ECO:0000313" key="8">
    <source>
        <dbReference type="Proteomes" id="UP000544110"/>
    </source>
</evidence>
<dbReference type="SUPFAM" id="SSF52833">
    <property type="entry name" value="Thioredoxin-like"/>
    <property type="match status" value="1"/>
</dbReference>
<evidence type="ECO:0000256" key="3">
    <source>
        <dbReference type="PIRSR" id="PIRSR603782-1"/>
    </source>
</evidence>
<keyword evidence="2 3" id="KW-0186">Copper</keyword>
<dbReference type="InterPro" id="IPR003782">
    <property type="entry name" value="SCO1/SenC"/>
</dbReference>
<dbReference type="Pfam" id="PF02630">
    <property type="entry name" value="SCO1-SenC"/>
    <property type="match status" value="1"/>
</dbReference>
<dbReference type="PANTHER" id="PTHR12151">
    <property type="entry name" value="ELECTRON TRANSPORT PROTIN SCO1/SENC FAMILY MEMBER"/>
    <property type="match status" value="1"/>
</dbReference>
<dbReference type="EMBL" id="JACCAC010000001">
    <property type="protein sequence ID" value="NYG56198.1"/>
    <property type="molecule type" value="Genomic_DNA"/>
</dbReference>